<dbReference type="RefSeq" id="WP_146962900.1">
    <property type="nucleotide sequence ID" value="NZ_CP042467.1"/>
</dbReference>
<organism evidence="1 2">
    <name type="scientific">Microvenator marinus</name>
    <dbReference type="NCBI Taxonomy" id="2600177"/>
    <lineage>
        <taxon>Bacteria</taxon>
        <taxon>Deltaproteobacteria</taxon>
        <taxon>Bradymonadales</taxon>
        <taxon>Microvenatoraceae</taxon>
        <taxon>Microvenator</taxon>
    </lineage>
</organism>
<sequence length="289" mass="31902">MRYILVLLVLIFPAVGLSQVPDGFSANYRNLTALRLNPLGLVNASAVNLQHPLYKSDDPLYQTNYAALTVQPLLSPAYVRMGIGAELQPLSILRVSVLYEKMYFFGNFDFLQSFPNASGDWSDSGLEASTEEAYSTGGAQLTLGTLVQIKVGDIAARTSFKLMNFSMDVNEGDTTWYDPMLDALVSADGWGVTNDLDVVYLTKTGWVLGVRDTITTMWLDDEDDPNPISHRIGPLISYQVHSDPGKRVDSVSAFFVMNWYLSHRYRTGEDVGQSIPYVAAGLTVTGQLF</sequence>
<dbReference type="KEGG" id="bbae:FRD01_20985"/>
<gene>
    <name evidence="1" type="ORF">FRD01_20985</name>
</gene>
<dbReference type="OrthoDB" id="5503885at2"/>
<evidence type="ECO:0000313" key="2">
    <source>
        <dbReference type="Proteomes" id="UP000321595"/>
    </source>
</evidence>
<accession>A0A5B8XWY4</accession>
<evidence type="ECO:0000313" key="1">
    <source>
        <dbReference type="EMBL" id="QED29667.1"/>
    </source>
</evidence>
<reference evidence="1 2" key="1">
    <citation type="submission" date="2019-08" db="EMBL/GenBank/DDBJ databases">
        <authorList>
            <person name="Liang Q."/>
        </authorList>
    </citation>
    <scope>NUCLEOTIDE SEQUENCE [LARGE SCALE GENOMIC DNA]</scope>
    <source>
        <strain evidence="1 2">V1718</strain>
    </source>
</reference>
<dbReference type="AlphaFoldDB" id="A0A5B8XWY4"/>
<dbReference type="EMBL" id="CP042467">
    <property type="protein sequence ID" value="QED29667.1"/>
    <property type="molecule type" value="Genomic_DNA"/>
</dbReference>
<dbReference type="Proteomes" id="UP000321595">
    <property type="component" value="Chromosome"/>
</dbReference>
<keyword evidence="2" id="KW-1185">Reference proteome</keyword>
<name>A0A5B8XWY4_9DELT</name>
<protein>
    <submittedName>
        <fullName evidence="1">Uncharacterized protein</fullName>
    </submittedName>
</protein>
<proteinExistence type="predicted"/>